<organism evidence="2 3">
    <name type="scientific">Alkalihalobacillus trypoxylicola</name>
    <dbReference type="NCBI Taxonomy" id="519424"/>
    <lineage>
        <taxon>Bacteria</taxon>
        <taxon>Bacillati</taxon>
        <taxon>Bacillota</taxon>
        <taxon>Bacilli</taxon>
        <taxon>Bacillales</taxon>
        <taxon>Bacillaceae</taxon>
        <taxon>Alkalihalobacillus</taxon>
    </lineage>
</organism>
<gene>
    <name evidence="2" type="ORF">AZF04_02870</name>
</gene>
<keyword evidence="1" id="KW-0812">Transmembrane</keyword>
<feature type="transmembrane region" description="Helical" evidence="1">
    <location>
        <begin position="85"/>
        <end position="110"/>
    </location>
</feature>
<accession>A0A162FCK4</accession>
<feature type="transmembrane region" description="Helical" evidence="1">
    <location>
        <begin position="6"/>
        <end position="24"/>
    </location>
</feature>
<evidence type="ECO:0000256" key="1">
    <source>
        <dbReference type="SAM" id="Phobius"/>
    </source>
</evidence>
<dbReference type="EMBL" id="LTAO01000001">
    <property type="protein sequence ID" value="KYG35295.1"/>
    <property type="molecule type" value="Genomic_DNA"/>
</dbReference>
<proteinExistence type="predicted"/>
<dbReference type="Proteomes" id="UP000075806">
    <property type="component" value="Unassembled WGS sequence"/>
</dbReference>
<name>A0A162FCK4_9BACI</name>
<evidence type="ECO:0008006" key="4">
    <source>
        <dbReference type="Google" id="ProtNLM"/>
    </source>
</evidence>
<dbReference type="OrthoDB" id="2974211at2"/>
<keyword evidence="1" id="KW-1133">Transmembrane helix</keyword>
<keyword evidence="1" id="KW-0472">Membrane</keyword>
<feature type="transmembrane region" description="Helical" evidence="1">
    <location>
        <begin position="116"/>
        <end position="138"/>
    </location>
</feature>
<keyword evidence="3" id="KW-1185">Reference proteome</keyword>
<dbReference type="RefSeq" id="WP_061947456.1">
    <property type="nucleotide sequence ID" value="NZ_LTAO01000001.1"/>
</dbReference>
<evidence type="ECO:0000313" key="3">
    <source>
        <dbReference type="Proteomes" id="UP000075806"/>
    </source>
</evidence>
<feature type="transmembrane region" description="Helical" evidence="1">
    <location>
        <begin position="159"/>
        <end position="177"/>
    </location>
</feature>
<dbReference type="AlphaFoldDB" id="A0A162FCK4"/>
<protein>
    <recommendedName>
        <fullName evidence="4">Peptidase M50 domain-containing protein</fullName>
    </recommendedName>
</protein>
<evidence type="ECO:0000313" key="2">
    <source>
        <dbReference type="EMBL" id="KYG35295.1"/>
    </source>
</evidence>
<comment type="caution">
    <text evidence="2">The sequence shown here is derived from an EMBL/GenBank/DDBJ whole genome shotgun (WGS) entry which is preliminary data.</text>
</comment>
<reference evidence="2" key="1">
    <citation type="submission" date="2016-02" db="EMBL/GenBank/DDBJ databases">
        <title>Genome sequence of Bacillus trypoxylicola KCTC 13244(T).</title>
        <authorList>
            <person name="Jeong H."/>
            <person name="Park S.-H."/>
            <person name="Choi S.-K."/>
        </authorList>
    </citation>
    <scope>NUCLEOTIDE SEQUENCE [LARGE SCALE GENOMIC DNA]</scope>
    <source>
        <strain evidence="2">KCTC 13244</strain>
    </source>
</reference>
<sequence length="183" mass="21600">MNIIIWILYGYLLLFFHVFTHELGHYMMGRFIVNIPKENIRIRLFHNPPHVALRAQNKDWIKPNDEKGRFVQTYFTYDPEGKHSFLFIMGGFILQSVIFLIAAFSIYYFIKNITLANFIIGGSLFFNFVYIFADLAFYHWKRTPSGDTSSSLQFAPVKTVLFIFFLLLSYVVLYLYIANFTLL</sequence>